<feature type="domain" description="RNA polymerase sigma-70 region 2" evidence="5">
    <location>
        <begin position="34"/>
        <end position="100"/>
    </location>
</feature>
<evidence type="ECO:0000256" key="2">
    <source>
        <dbReference type="ARBA" id="ARBA00023015"/>
    </source>
</evidence>
<reference evidence="7 8" key="1">
    <citation type="submission" date="2023-02" db="EMBL/GenBank/DDBJ databases">
        <title>Genome sequencing required for Actinomycetospora new species description.</title>
        <authorList>
            <person name="Saimee Y."/>
            <person name="Duangmal K."/>
        </authorList>
    </citation>
    <scope>NUCLEOTIDE SEQUENCE [LARGE SCALE GENOMIC DNA]</scope>
    <source>
        <strain evidence="7 8">DW7H6</strain>
    </source>
</reference>
<keyword evidence="4" id="KW-0804">Transcription</keyword>
<dbReference type="SUPFAM" id="SSF88659">
    <property type="entry name" value="Sigma3 and sigma4 domains of RNA polymerase sigma factors"/>
    <property type="match status" value="1"/>
</dbReference>
<dbReference type="InterPro" id="IPR013249">
    <property type="entry name" value="RNA_pol_sigma70_r4_t2"/>
</dbReference>
<feature type="domain" description="RNA polymerase sigma factor 70 region 4 type 2" evidence="6">
    <location>
        <begin position="139"/>
        <end position="187"/>
    </location>
</feature>
<dbReference type="InterPro" id="IPR014284">
    <property type="entry name" value="RNA_pol_sigma-70_dom"/>
</dbReference>
<keyword evidence="2" id="KW-0805">Transcription regulation</keyword>
<dbReference type="Pfam" id="PF08281">
    <property type="entry name" value="Sigma70_r4_2"/>
    <property type="match status" value="1"/>
</dbReference>
<accession>A0ABT5SYC0</accession>
<comment type="similarity">
    <text evidence="1">Belongs to the sigma-70 factor family. ECF subfamily.</text>
</comment>
<evidence type="ECO:0000256" key="3">
    <source>
        <dbReference type="ARBA" id="ARBA00023082"/>
    </source>
</evidence>
<dbReference type="InterPro" id="IPR039425">
    <property type="entry name" value="RNA_pol_sigma-70-like"/>
</dbReference>
<dbReference type="Gene3D" id="1.10.10.10">
    <property type="entry name" value="Winged helix-like DNA-binding domain superfamily/Winged helix DNA-binding domain"/>
    <property type="match status" value="1"/>
</dbReference>
<dbReference type="Proteomes" id="UP001300763">
    <property type="component" value="Unassembled WGS sequence"/>
</dbReference>
<evidence type="ECO:0000313" key="7">
    <source>
        <dbReference type="EMBL" id="MDD7967744.1"/>
    </source>
</evidence>
<evidence type="ECO:0000256" key="1">
    <source>
        <dbReference type="ARBA" id="ARBA00010641"/>
    </source>
</evidence>
<dbReference type="RefSeq" id="WP_274202268.1">
    <property type="nucleotide sequence ID" value="NZ_JAQZAO010000009.1"/>
</dbReference>
<dbReference type="InterPro" id="IPR013325">
    <property type="entry name" value="RNA_pol_sigma_r2"/>
</dbReference>
<gene>
    <name evidence="7" type="ORF">PGB27_20585</name>
</gene>
<dbReference type="InterPro" id="IPR007627">
    <property type="entry name" value="RNA_pol_sigma70_r2"/>
</dbReference>
<dbReference type="PANTHER" id="PTHR43133:SF51">
    <property type="entry name" value="RNA POLYMERASE SIGMA FACTOR"/>
    <property type="match status" value="1"/>
</dbReference>
<proteinExistence type="inferred from homology"/>
<sequence>MTTQPSQDPRTDSRTDADLLAAYVSGDGDALGVLVHRYQRVLLSLVRNLAWFEPDPEAVVQEVWLRVLQSAATFSGQAKVSTWLHRITVNEAITAARRRRTRPVTPVGEVFGSFDLADRNDPADPAQPVVDREHAAALLPDLLAQLPRDQRLVLEVLHLDGLTNEEAAQLLGVAVGTIKSRAHRARVTIVAHLATRARADAGADL</sequence>
<dbReference type="Gene3D" id="1.10.1740.10">
    <property type="match status" value="1"/>
</dbReference>
<dbReference type="InterPro" id="IPR036388">
    <property type="entry name" value="WH-like_DNA-bd_sf"/>
</dbReference>
<dbReference type="SUPFAM" id="SSF88946">
    <property type="entry name" value="Sigma2 domain of RNA polymerase sigma factors"/>
    <property type="match status" value="1"/>
</dbReference>
<dbReference type="NCBIfam" id="TIGR02937">
    <property type="entry name" value="sigma70-ECF"/>
    <property type="match status" value="1"/>
</dbReference>
<dbReference type="EMBL" id="JAQZAO010000009">
    <property type="protein sequence ID" value="MDD7967744.1"/>
    <property type="molecule type" value="Genomic_DNA"/>
</dbReference>
<evidence type="ECO:0000313" key="8">
    <source>
        <dbReference type="Proteomes" id="UP001300763"/>
    </source>
</evidence>
<dbReference type="InterPro" id="IPR013324">
    <property type="entry name" value="RNA_pol_sigma_r3/r4-like"/>
</dbReference>
<evidence type="ECO:0000259" key="6">
    <source>
        <dbReference type="Pfam" id="PF08281"/>
    </source>
</evidence>
<dbReference type="Pfam" id="PF04542">
    <property type="entry name" value="Sigma70_r2"/>
    <property type="match status" value="1"/>
</dbReference>
<protein>
    <submittedName>
        <fullName evidence="7">Sigma-70 family RNA polymerase sigma factor</fullName>
    </submittedName>
</protein>
<evidence type="ECO:0000259" key="5">
    <source>
        <dbReference type="Pfam" id="PF04542"/>
    </source>
</evidence>
<dbReference type="PANTHER" id="PTHR43133">
    <property type="entry name" value="RNA POLYMERASE ECF-TYPE SIGMA FACTO"/>
    <property type="match status" value="1"/>
</dbReference>
<comment type="caution">
    <text evidence="7">The sequence shown here is derived from an EMBL/GenBank/DDBJ whole genome shotgun (WGS) entry which is preliminary data.</text>
</comment>
<keyword evidence="8" id="KW-1185">Reference proteome</keyword>
<evidence type="ECO:0000256" key="4">
    <source>
        <dbReference type="ARBA" id="ARBA00023163"/>
    </source>
</evidence>
<organism evidence="7 8">
    <name type="scientific">Actinomycetospora lemnae</name>
    <dbReference type="NCBI Taxonomy" id="3019891"/>
    <lineage>
        <taxon>Bacteria</taxon>
        <taxon>Bacillati</taxon>
        <taxon>Actinomycetota</taxon>
        <taxon>Actinomycetes</taxon>
        <taxon>Pseudonocardiales</taxon>
        <taxon>Pseudonocardiaceae</taxon>
        <taxon>Actinomycetospora</taxon>
    </lineage>
</organism>
<name>A0ABT5SYC0_9PSEU</name>
<keyword evidence="3" id="KW-0731">Sigma factor</keyword>